<dbReference type="InterPro" id="IPR005331">
    <property type="entry name" value="Sulfotransferase"/>
</dbReference>
<keyword evidence="11" id="KW-1185">Reference proteome</keyword>
<dbReference type="EC" id="2.8.2.-" evidence="9"/>
<reference evidence="10" key="1">
    <citation type="submission" date="2021-10" db="EMBL/GenBank/DDBJ databases">
        <title>Tropical sea cucumber genome reveals ecological adaptation and Cuvierian tubules defense mechanism.</title>
        <authorList>
            <person name="Chen T."/>
        </authorList>
    </citation>
    <scope>NUCLEOTIDE SEQUENCE</scope>
    <source>
        <strain evidence="10">Nanhai2018</strain>
        <tissue evidence="10">Muscle</tissue>
    </source>
</reference>
<dbReference type="PANTHER" id="PTHR12137:SF33">
    <property type="entry name" value="CARBOHYDRATE SULFOTRANSFERASE 14"/>
    <property type="match status" value="1"/>
</dbReference>
<dbReference type="InterPro" id="IPR018011">
    <property type="entry name" value="Carb_sulfotrans_8-10"/>
</dbReference>
<name>A0A9Q0YIR4_HOLLE</name>
<proteinExistence type="inferred from homology"/>
<keyword evidence="4 9" id="KW-0812">Transmembrane</keyword>
<evidence type="ECO:0000313" key="10">
    <source>
        <dbReference type="EMBL" id="KAJ8022271.1"/>
    </source>
</evidence>
<dbReference type="Proteomes" id="UP001152320">
    <property type="component" value="Chromosome 20"/>
</dbReference>
<evidence type="ECO:0000313" key="11">
    <source>
        <dbReference type="Proteomes" id="UP001152320"/>
    </source>
</evidence>
<keyword evidence="6 9" id="KW-0333">Golgi apparatus</keyword>
<dbReference type="GO" id="GO:0016051">
    <property type="term" value="P:carbohydrate biosynthetic process"/>
    <property type="evidence" value="ECO:0007669"/>
    <property type="project" value="InterPro"/>
</dbReference>
<evidence type="ECO:0000256" key="9">
    <source>
        <dbReference type="RuleBase" id="RU364020"/>
    </source>
</evidence>
<feature type="transmembrane region" description="Helical" evidence="9">
    <location>
        <begin position="13"/>
        <end position="32"/>
    </location>
</feature>
<dbReference type="EMBL" id="JAIZAY010000020">
    <property type="protein sequence ID" value="KAJ8022271.1"/>
    <property type="molecule type" value="Genomic_DNA"/>
</dbReference>
<gene>
    <name evidence="10" type="ORF">HOLleu_37117</name>
</gene>
<dbReference type="GO" id="GO:0008146">
    <property type="term" value="F:sulfotransferase activity"/>
    <property type="evidence" value="ECO:0007669"/>
    <property type="project" value="InterPro"/>
</dbReference>
<keyword evidence="9" id="KW-0735">Signal-anchor</keyword>
<sequence length="385" mass="45702">MESHTVVASSRKIISILFVFGCCVLLFEYKIIHKFGTVKIKGRKRVEPWQDRRETTGKQVTAFRLPNVLQNLTTKGTEETFADQHSTNYSYFDFPEHLNINVDSFLSQDYNLSRERWLTLMEARQQMRLEKINFFCQKYNIREKSVAEFVRRKPFRHALYANDQQKIVFGIVLKVASNHFKKVLKQFGGTKRLYMLPDEKCKHRLENFFKVLFVRHPLARILSAYRDKFVDHHIPHFVHIGRRIIGSERKGATPLEVKEAIDVSLPEFIKYTTKGPMTRSNAHWNLIWYHNHVCDLRYDFIGKLETIGDDFAYLVHKVSDGRLNASHYKLMKAYRGYHGDQEKLRTYYRNVSTALLKVWYDIYKRDFELFGYSMNILGSDLWPFQ</sequence>
<keyword evidence="7 9" id="KW-0472">Membrane</keyword>
<comment type="subcellular location">
    <subcellularLocation>
        <location evidence="1 9">Golgi apparatus membrane</location>
        <topology evidence="1 9">Single-pass type II membrane protein</topology>
    </subcellularLocation>
</comment>
<comment type="similarity">
    <text evidence="2 9">Belongs to the sulfotransferase 2 family.</text>
</comment>
<evidence type="ECO:0000256" key="1">
    <source>
        <dbReference type="ARBA" id="ARBA00004323"/>
    </source>
</evidence>
<protein>
    <recommendedName>
        <fullName evidence="9">Carbohydrate sulfotransferase</fullName>
        <ecNumber evidence="9">2.8.2.-</ecNumber>
    </recommendedName>
</protein>
<dbReference type="Pfam" id="PF03567">
    <property type="entry name" value="Sulfotransfer_2"/>
    <property type="match status" value="1"/>
</dbReference>
<dbReference type="GO" id="GO:0000139">
    <property type="term" value="C:Golgi membrane"/>
    <property type="evidence" value="ECO:0007669"/>
    <property type="project" value="UniProtKB-SubCell"/>
</dbReference>
<dbReference type="PANTHER" id="PTHR12137">
    <property type="entry name" value="CARBOHYDRATE SULFOTRANSFERASE"/>
    <property type="match status" value="1"/>
</dbReference>
<evidence type="ECO:0000256" key="8">
    <source>
        <dbReference type="ARBA" id="ARBA00023180"/>
    </source>
</evidence>
<organism evidence="10 11">
    <name type="scientific">Holothuria leucospilota</name>
    <name type="common">Black long sea cucumber</name>
    <name type="synonym">Mertensiothuria leucospilota</name>
    <dbReference type="NCBI Taxonomy" id="206669"/>
    <lineage>
        <taxon>Eukaryota</taxon>
        <taxon>Metazoa</taxon>
        <taxon>Echinodermata</taxon>
        <taxon>Eleutherozoa</taxon>
        <taxon>Echinozoa</taxon>
        <taxon>Holothuroidea</taxon>
        <taxon>Aspidochirotacea</taxon>
        <taxon>Aspidochirotida</taxon>
        <taxon>Holothuriidae</taxon>
        <taxon>Holothuria</taxon>
    </lineage>
</organism>
<keyword evidence="5 9" id="KW-1133">Transmembrane helix</keyword>
<evidence type="ECO:0000256" key="7">
    <source>
        <dbReference type="ARBA" id="ARBA00023136"/>
    </source>
</evidence>
<dbReference type="OrthoDB" id="2019940at2759"/>
<evidence type="ECO:0000256" key="4">
    <source>
        <dbReference type="ARBA" id="ARBA00022692"/>
    </source>
</evidence>
<evidence type="ECO:0000256" key="3">
    <source>
        <dbReference type="ARBA" id="ARBA00022679"/>
    </source>
</evidence>
<evidence type="ECO:0000256" key="6">
    <source>
        <dbReference type="ARBA" id="ARBA00023034"/>
    </source>
</evidence>
<keyword evidence="8 9" id="KW-0325">Glycoprotein</keyword>
<keyword evidence="9" id="KW-0119">Carbohydrate metabolism</keyword>
<accession>A0A9Q0YIR4</accession>
<evidence type="ECO:0000256" key="2">
    <source>
        <dbReference type="ARBA" id="ARBA00006339"/>
    </source>
</evidence>
<evidence type="ECO:0000256" key="5">
    <source>
        <dbReference type="ARBA" id="ARBA00022989"/>
    </source>
</evidence>
<keyword evidence="3 9" id="KW-0808">Transferase</keyword>
<comment type="caution">
    <text evidence="10">The sequence shown here is derived from an EMBL/GenBank/DDBJ whole genome shotgun (WGS) entry which is preliminary data.</text>
</comment>
<dbReference type="AlphaFoldDB" id="A0A9Q0YIR4"/>